<name>A0A0A9B7E6_ARUDO</name>
<evidence type="ECO:0000313" key="2">
    <source>
        <dbReference type="EMBL" id="JAD55212.1"/>
    </source>
</evidence>
<feature type="transmembrane region" description="Helical" evidence="1">
    <location>
        <begin position="12"/>
        <end position="34"/>
    </location>
</feature>
<dbReference type="EMBL" id="GBRH01242683">
    <property type="protein sequence ID" value="JAD55212.1"/>
    <property type="molecule type" value="Transcribed_RNA"/>
</dbReference>
<accession>A0A0A9B7E6</accession>
<keyword evidence="1" id="KW-0472">Membrane</keyword>
<proteinExistence type="predicted"/>
<organism evidence="2">
    <name type="scientific">Arundo donax</name>
    <name type="common">Giant reed</name>
    <name type="synonym">Donax arundinaceus</name>
    <dbReference type="NCBI Taxonomy" id="35708"/>
    <lineage>
        <taxon>Eukaryota</taxon>
        <taxon>Viridiplantae</taxon>
        <taxon>Streptophyta</taxon>
        <taxon>Embryophyta</taxon>
        <taxon>Tracheophyta</taxon>
        <taxon>Spermatophyta</taxon>
        <taxon>Magnoliopsida</taxon>
        <taxon>Liliopsida</taxon>
        <taxon>Poales</taxon>
        <taxon>Poaceae</taxon>
        <taxon>PACMAD clade</taxon>
        <taxon>Arundinoideae</taxon>
        <taxon>Arundineae</taxon>
        <taxon>Arundo</taxon>
    </lineage>
</organism>
<dbReference type="AlphaFoldDB" id="A0A0A9B7E6"/>
<keyword evidence="1" id="KW-1133">Transmembrane helix</keyword>
<reference evidence="2" key="2">
    <citation type="journal article" date="2015" name="Data Brief">
        <title>Shoot transcriptome of the giant reed, Arundo donax.</title>
        <authorList>
            <person name="Barrero R.A."/>
            <person name="Guerrero F.D."/>
            <person name="Moolhuijzen P."/>
            <person name="Goolsby J.A."/>
            <person name="Tidwell J."/>
            <person name="Bellgard S.E."/>
            <person name="Bellgard M.I."/>
        </authorList>
    </citation>
    <scope>NUCLEOTIDE SEQUENCE</scope>
    <source>
        <tissue evidence="2">Shoot tissue taken approximately 20 cm above the soil surface</tissue>
    </source>
</reference>
<sequence length="56" mass="6469">MHNLYFCSNIIYVGSSMIMIIVELSGVILILLYLCKRTDMFDAVDLALVLHCFFHK</sequence>
<protein>
    <submittedName>
        <fullName evidence="2">Uncharacterized protein</fullName>
    </submittedName>
</protein>
<keyword evidence="1" id="KW-0812">Transmembrane</keyword>
<reference evidence="2" key="1">
    <citation type="submission" date="2014-09" db="EMBL/GenBank/DDBJ databases">
        <authorList>
            <person name="Magalhaes I.L.F."/>
            <person name="Oliveira U."/>
            <person name="Santos F.R."/>
            <person name="Vidigal T.H.D.A."/>
            <person name="Brescovit A.D."/>
            <person name="Santos A.J."/>
        </authorList>
    </citation>
    <scope>NUCLEOTIDE SEQUENCE</scope>
    <source>
        <tissue evidence="2">Shoot tissue taken approximately 20 cm above the soil surface</tissue>
    </source>
</reference>
<evidence type="ECO:0000256" key="1">
    <source>
        <dbReference type="SAM" id="Phobius"/>
    </source>
</evidence>